<organism evidence="1">
    <name type="scientific">uncultured Candidatus Melainabacteria bacterium</name>
    <dbReference type="NCBI Taxonomy" id="2682970"/>
    <lineage>
        <taxon>Bacteria</taxon>
        <taxon>Bacillati</taxon>
        <taxon>Candidatus Melainabacteria</taxon>
        <taxon>environmental samples</taxon>
    </lineage>
</organism>
<proteinExistence type="predicted"/>
<dbReference type="EMBL" id="MN577570">
    <property type="protein sequence ID" value="QGT49790.1"/>
    <property type="molecule type" value="Genomic_DNA"/>
</dbReference>
<accession>A0A650EJ95</accession>
<reference evidence="1" key="1">
    <citation type="journal article" date="2020" name="J. ISSAAS">
        <title>Lactobacilli and other gastrointestinal microbiota of Peromyscus leucopus, reservoir host for agents of Lyme disease and other zoonoses in North America.</title>
        <authorList>
            <person name="Milovic A."/>
            <person name="Bassam K."/>
            <person name="Shao H."/>
            <person name="Chatzistamou I."/>
            <person name="Tufts D.M."/>
            <person name="Diuk-Wasser M."/>
            <person name="Barbour A.G."/>
        </authorList>
    </citation>
    <scope>NUCLEOTIDE SEQUENCE</scope>
    <source>
        <strain evidence="1">LL20</strain>
    </source>
</reference>
<sequence length="59" mass="7032">MTTKRRIILSEKIYNTCIVLDNFCKNNLEYEEIQNISPIVEFIKDTSDELHVELTGWNR</sequence>
<evidence type="ECO:0000313" key="1">
    <source>
        <dbReference type="EMBL" id="QGT49790.1"/>
    </source>
</evidence>
<protein>
    <submittedName>
        <fullName evidence="1">Uncharacterized protein</fullName>
    </submittedName>
</protein>
<dbReference type="AlphaFoldDB" id="A0A650EJ95"/>
<name>A0A650EJ95_9BACT</name>
<gene>
    <name evidence="1" type="ORF">Melaina855_1770</name>
</gene>